<keyword evidence="3" id="KW-0804">Transcription</keyword>
<feature type="DNA-binding region" description="H-T-H motif" evidence="4">
    <location>
        <begin position="45"/>
        <end position="64"/>
    </location>
</feature>
<dbReference type="EMBL" id="JBIAHM010000003">
    <property type="protein sequence ID" value="MFE9599143.1"/>
    <property type="molecule type" value="Genomic_DNA"/>
</dbReference>
<keyword evidence="2 4" id="KW-0238">DNA-binding</keyword>
<dbReference type="InterPro" id="IPR009057">
    <property type="entry name" value="Homeodomain-like_sf"/>
</dbReference>
<evidence type="ECO:0000256" key="1">
    <source>
        <dbReference type="ARBA" id="ARBA00023015"/>
    </source>
</evidence>
<dbReference type="Pfam" id="PF16925">
    <property type="entry name" value="TetR_C_13"/>
    <property type="match status" value="1"/>
</dbReference>
<evidence type="ECO:0000256" key="5">
    <source>
        <dbReference type="SAM" id="MobiDB-lite"/>
    </source>
</evidence>
<keyword evidence="8" id="KW-1185">Reference proteome</keyword>
<comment type="caution">
    <text evidence="7">The sequence shown here is derived from an EMBL/GenBank/DDBJ whole genome shotgun (WGS) entry which is preliminary data.</text>
</comment>
<dbReference type="RefSeq" id="WP_388104938.1">
    <property type="nucleotide sequence ID" value="NZ_JBIAHM010000003.1"/>
</dbReference>
<evidence type="ECO:0000256" key="2">
    <source>
        <dbReference type="ARBA" id="ARBA00023125"/>
    </source>
</evidence>
<dbReference type="Proteomes" id="UP001601303">
    <property type="component" value="Unassembled WGS sequence"/>
</dbReference>
<organism evidence="7 8">
    <name type="scientific">Streptomyces hokutonensis</name>
    <dbReference type="NCBI Taxonomy" id="1306990"/>
    <lineage>
        <taxon>Bacteria</taxon>
        <taxon>Bacillati</taxon>
        <taxon>Actinomycetota</taxon>
        <taxon>Actinomycetes</taxon>
        <taxon>Kitasatosporales</taxon>
        <taxon>Streptomycetaceae</taxon>
        <taxon>Streptomyces</taxon>
    </lineage>
</organism>
<feature type="domain" description="HTH tetR-type" evidence="6">
    <location>
        <begin position="22"/>
        <end position="82"/>
    </location>
</feature>
<dbReference type="InterPro" id="IPR001647">
    <property type="entry name" value="HTH_TetR"/>
</dbReference>
<dbReference type="PANTHER" id="PTHR47506:SF1">
    <property type="entry name" value="HTH-TYPE TRANSCRIPTIONAL REGULATOR YJDC"/>
    <property type="match status" value="1"/>
</dbReference>
<sequence>MVGSDETKQQLKAGKSRGRPRSFDRTTALERAVLAFWEHGYEATSVSDLTRVMGIGAPSLYAAFGDKQALFAEVVEEYGTRYGSFADRALAEEPTARAAVARILREAAAEYTAPGRPHGCLVIHAATNCTTPEVEKSLRARRNANLAAFERRIAADIAAGELPADLDAAALARHAGAVVQGMSQQARDGASRAELEALAEIAMTIWPRT</sequence>
<dbReference type="Gene3D" id="1.10.357.10">
    <property type="entry name" value="Tetracycline Repressor, domain 2"/>
    <property type="match status" value="1"/>
</dbReference>
<dbReference type="InterPro" id="IPR011075">
    <property type="entry name" value="TetR_C"/>
</dbReference>
<keyword evidence="1" id="KW-0805">Transcription regulation</keyword>
<accession>A0ABW6M164</accession>
<dbReference type="SUPFAM" id="SSF48498">
    <property type="entry name" value="Tetracyclin repressor-like, C-terminal domain"/>
    <property type="match status" value="1"/>
</dbReference>
<dbReference type="InterPro" id="IPR023772">
    <property type="entry name" value="DNA-bd_HTH_TetR-type_CS"/>
</dbReference>
<dbReference type="SUPFAM" id="SSF46689">
    <property type="entry name" value="Homeodomain-like"/>
    <property type="match status" value="1"/>
</dbReference>
<dbReference type="PROSITE" id="PS50977">
    <property type="entry name" value="HTH_TETR_2"/>
    <property type="match status" value="1"/>
</dbReference>
<reference evidence="7 8" key="1">
    <citation type="submission" date="2024-10" db="EMBL/GenBank/DDBJ databases">
        <title>The Natural Products Discovery Center: Release of the First 8490 Sequenced Strains for Exploring Actinobacteria Biosynthetic Diversity.</title>
        <authorList>
            <person name="Kalkreuter E."/>
            <person name="Kautsar S.A."/>
            <person name="Yang D."/>
            <person name="Bader C.D."/>
            <person name="Teijaro C.N."/>
            <person name="Fluegel L."/>
            <person name="Davis C.M."/>
            <person name="Simpson J.R."/>
            <person name="Lauterbach L."/>
            <person name="Steele A.D."/>
            <person name="Gui C."/>
            <person name="Meng S."/>
            <person name="Li G."/>
            <person name="Viehrig K."/>
            <person name="Ye F."/>
            <person name="Su P."/>
            <person name="Kiefer A.F."/>
            <person name="Nichols A."/>
            <person name="Cepeda A.J."/>
            <person name="Yan W."/>
            <person name="Fan B."/>
            <person name="Jiang Y."/>
            <person name="Adhikari A."/>
            <person name="Zheng C.-J."/>
            <person name="Schuster L."/>
            <person name="Cowan T.M."/>
            <person name="Smanski M.J."/>
            <person name="Chevrette M.G."/>
            <person name="De Carvalho L.P.S."/>
            <person name="Shen B."/>
        </authorList>
    </citation>
    <scope>NUCLEOTIDE SEQUENCE [LARGE SCALE GENOMIC DNA]</scope>
    <source>
        <strain evidence="7 8">NPDC006488</strain>
    </source>
</reference>
<dbReference type="PANTHER" id="PTHR47506">
    <property type="entry name" value="TRANSCRIPTIONAL REGULATORY PROTEIN"/>
    <property type="match status" value="1"/>
</dbReference>
<dbReference type="Gene3D" id="1.10.10.60">
    <property type="entry name" value="Homeodomain-like"/>
    <property type="match status" value="1"/>
</dbReference>
<proteinExistence type="predicted"/>
<feature type="region of interest" description="Disordered" evidence="5">
    <location>
        <begin position="1"/>
        <end position="23"/>
    </location>
</feature>
<protein>
    <submittedName>
        <fullName evidence="7">TetR/AcrR family transcriptional regulator</fullName>
    </submittedName>
</protein>
<name>A0ABW6M164_9ACTN</name>
<gene>
    <name evidence="7" type="ORF">ACFYNQ_11225</name>
</gene>
<evidence type="ECO:0000259" key="6">
    <source>
        <dbReference type="PROSITE" id="PS50977"/>
    </source>
</evidence>
<dbReference type="InterPro" id="IPR036271">
    <property type="entry name" value="Tet_transcr_reg_TetR-rel_C_sf"/>
</dbReference>
<dbReference type="Pfam" id="PF00440">
    <property type="entry name" value="TetR_N"/>
    <property type="match status" value="1"/>
</dbReference>
<evidence type="ECO:0000256" key="3">
    <source>
        <dbReference type="ARBA" id="ARBA00023163"/>
    </source>
</evidence>
<evidence type="ECO:0000313" key="7">
    <source>
        <dbReference type="EMBL" id="MFE9599143.1"/>
    </source>
</evidence>
<evidence type="ECO:0000313" key="8">
    <source>
        <dbReference type="Proteomes" id="UP001601303"/>
    </source>
</evidence>
<evidence type="ECO:0000256" key="4">
    <source>
        <dbReference type="PROSITE-ProRule" id="PRU00335"/>
    </source>
</evidence>
<dbReference type="PROSITE" id="PS01081">
    <property type="entry name" value="HTH_TETR_1"/>
    <property type="match status" value="1"/>
</dbReference>